<evidence type="ECO:0000256" key="4">
    <source>
        <dbReference type="ARBA" id="ARBA00023163"/>
    </source>
</evidence>
<keyword evidence="7" id="KW-1185">Reference proteome</keyword>
<evidence type="ECO:0000256" key="2">
    <source>
        <dbReference type="ARBA" id="ARBA00023015"/>
    </source>
</evidence>
<comment type="caution">
    <text evidence="6">The sequence shown here is derived from an EMBL/GenBank/DDBJ whole genome shotgun (WGS) entry which is preliminary data.</text>
</comment>
<dbReference type="CDD" id="cd00090">
    <property type="entry name" value="HTH_ARSR"/>
    <property type="match status" value="1"/>
</dbReference>
<dbReference type="PRINTS" id="PR00039">
    <property type="entry name" value="HTHLYSR"/>
</dbReference>
<organism evidence="6 7">
    <name type="scientific">Paracoccus nototheniae</name>
    <dbReference type="NCBI Taxonomy" id="2489002"/>
    <lineage>
        <taxon>Bacteria</taxon>
        <taxon>Pseudomonadati</taxon>
        <taxon>Pseudomonadota</taxon>
        <taxon>Alphaproteobacteria</taxon>
        <taxon>Rhodobacterales</taxon>
        <taxon>Paracoccaceae</taxon>
        <taxon>Paracoccus</taxon>
    </lineage>
</organism>
<gene>
    <name evidence="6" type="ORF">ACFQ5P_14020</name>
</gene>
<dbReference type="Pfam" id="PF03466">
    <property type="entry name" value="LysR_substrate"/>
    <property type="match status" value="1"/>
</dbReference>
<evidence type="ECO:0000256" key="1">
    <source>
        <dbReference type="ARBA" id="ARBA00009437"/>
    </source>
</evidence>
<feature type="domain" description="HTH lysR-type" evidence="5">
    <location>
        <begin position="6"/>
        <end position="63"/>
    </location>
</feature>
<dbReference type="RefSeq" id="WP_131572706.1">
    <property type="nucleotide sequence ID" value="NZ_CBCSAJ010000016.1"/>
</dbReference>
<dbReference type="Pfam" id="PF00126">
    <property type="entry name" value="HTH_1"/>
    <property type="match status" value="1"/>
</dbReference>
<dbReference type="PANTHER" id="PTHR30427">
    <property type="entry name" value="TRANSCRIPTIONAL ACTIVATOR PROTEIN LYSR"/>
    <property type="match status" value="1"/>
</dbReference>
<name>A0ABW4E096_9RHOB</name>
<comment type="similarity">
    <text evidence="1">Belongs to the LysR transcriptional regulatory family.</text>
</comment>
<evidence type="ECO:0000256" key="3">
    <source>
        <dbReference type="ARBA" id="ARBA00023125"/>
    </source>
</evidence>
<evidence type="ECO:0000259" key="5">
    <source>
        <dbReference type="PROSITE" id="PS50931"/>
    </source>
</evidence>
<dbReference type="Proteomes" id="UP001597302">
    <property type="component" value="Unassembled WGS sequence"/>
</dbReference>
<dbReference type="SUPFAM" id="SSF46785">
    <property type="entry name" value="Winged helix' DNA-binding domain"/>
    <property type="match status" value="1"/>
</dbReference>
<reference evidence="7" key="1">
    <citation type="journal article" date="2019" name="Int. J. Syst. Evol. Microbiol.">
        <title>The Global Catalogue of Microorganisms (GCM) 10K type strain sequencing project: providing services to taxonomists for standard genome sequencing and annotation.</title>
        <authorList>
            <consortium name="The Broad Institute Genomics Platform"/>
            <consortium name="The Broad Institute Genome Sequencing Center for Infectious Disease"/>
            <person name="Wu L."/>
            <person name="Ma J."/>
        </authorList>
    </citation>
    <scope>NUCLEOTIDE SEQUENCE [LARGE SCALE GENOMIC DNA]</scope>
    <source>
        <strain evidence="7">CCM 8875</strain>
    </source>
</reference>
<proteinExistence type="inferred from homology"/>
<dbReference type="InterPro" id="IPR036388">
    <property type="entry name" value="WH-like_DNA-bd_sf"/>
</dbReference>
<dbReference type="InterPro" id="IPR005119">
    <property type="entry name" value="LysR_subst-bd"/>
</dbReference>
<evidence type="ECO:0000313" key="7">
    <source>
        <dbReference type="Proteomes" id="UP001597302"/>
    </source>
</evidence>
<protein>
    <submittedName>
        <fullName evidence="6">LysR substrate-binding domain-containing protein</fullName>
    </submittedName>
</protein>
<dbReference type="SUPFAM" id="SSF53850">
    <property type="entry name" value="Periplasmic binding protein-like II"/>
    <property type="match status" value="1"/>
</dbReference>
<keyword evidence="4" id="KW-0804">Transcription</keyword>
<evidence type="ECO:0000313" key="6">
    <source>
        <dbReference type="EMBL" id="MFD1482408.1"/>
    </source>
</evidence>
<dbReference type="Gene3D" id="1.10.10.10">
    <property type="entry name" value="Winged helix-like DNA-binding domain superfamily/Winged helix DNA-binding domain"/>
    <property type="match status" value="1"/>
</dbReference>
<dbReference type="InterPro" id="IPR000847">
    <property type="entry name" value="LysR_HTH_N"/>
</dbReference>
<sequence length="315" mass="33606">MVAPDISLRLLEIFSAMMRAETTVEAAEALGVSQPAVSAGLRQLEVQLGITLFERTHRRLVPTAEARLLYEEIKPVFGLMRSFAGRARDIRQGKSGRLRVIATPPLGHTLAPRALRHFLQGRPDVSVAYDVRRLEHVLEAVQTGAADLGLALSMDRDPSVNTEVLHQGHMVALVPACGDLAGRAAITPQDLGPDLGQEPGGSGFGLIGLAEESILGLLVKTAFDQAGVAYAPRVEVRYASTAAVLANETGGATVIDPYTAAFHGTPQMAIRPFSPPCGVSAILITRKGVPRPHLVHSFIAELRPLFSDLISPARS</sequence>
<dbReference type="Gene3D" id="3.40.190.290">
    <property type="match status" value="1"/>
</dbReference>
<dbReference type="InterPro" id="IPR011991">
    <property type="entry name" value="ArsR-like_HTH"/>
</dbReference>
<keyword evidence="3" id="KW-0238">DNA-binding</keyword>
<accession>A0ABW4E096</accession>
<keyword evidence="2" id="KW-0805">Transcription regulation</keyword>
<dbReference type="InterPro" id="IPR036390">
    <property type="entry name" value="WH_DNA-bd_sf"/>
</dbReference>
<dbReference type="PANTHER" id="PTHR30427:SF1">
    <property type="entry name" value="TRANSCRIPTIONAL ACTIVATOR PROTEIN LYSR"/>
    <property type="match status" value="1"/>
</dbReference>
<dbReference type="EMBL" id="JBHTOQ010000028">
    <property type="protein sequence ID" value="MFD1482408.1"/>
    <property type="molecule type" value="Genomic_DNA"/>
</dbReference>
<dbReference type="PROSITE" id="PS50931">
    <property type="entry name" value="HTH_LYSR"/>
    <property type="match status" value="1"/>
</dbReference>